<proteinExistence type="predicted"/>
<dbReference type="RefSeq" id="WP_336557099.1">
    <property type="nucleotide sequence ID" value="NZ_JAYLLN010000001.1"/>
</dbReference>
<dbReference type="PANTHER" id="PTHR33055:SF3">
    <property type="entry name" value="PUTATIVE TRANSPOSASE FOR IS117-RELATED"/>
    <property type="match status" value="1"/>
</dbReference>
<keyword evidence="5" id="KW-1185">Reference proteome</keyword>
<protein>
    <submittedName>
        <fullName evidence="4">Transposase</fullName>
    </submittedName>
</protein>
<evidence type="ECO:0000313" key="5">
    <source>
        <dbReference type="Proteomes" id="UP001363035"/>
    </source>
</evidence>
<feature type="coiled-coil region" evidence="1">
    <location>
        <begin position="156"/>
        <end position="183"/>
    </location>
</feature>
<feature type="non-terminal residue" evidence="4">
    <location>
        <position position="233"/>
    </location>
</feature>
<dbReference type="Pfam" id="PF02371">
    <property type="entry name" value="Transposase_20"/>
    <property type="match status" value="1"/>
</dbReference>
<dbReference type="InterPro" id="IPR002525">
    <property type="entry name" value="Transp_IS110-like_N"/>
</dbReference>
<organism evidence="4 5">
    <name type="scientific">Sphingobacterium tenebrionis</name>
    <dbReference type="NCBI Taxonomy" id="3111775"/>
    <lineage>
        <taxon>Bacteria</taxon>
        <taxon>Pseudomonadati</taxon>
        <taxon>Bacteroidota</taxon>
        <taxon>Sphingobacteriia</taxon>
        <taxon>Sphingobacteriales</taxon>
        <taxon>Sphingobacteriaceae</taxon>
        <taxon>Sphingobacterium</taxon>
    </lineage>
</organism>
<name>A0ABU8I1H1_9SPHI</name>
<evidence type="ECO:0000259" key="3">
    <source>
        <dbReference type="Pfam" id="PF02371"/>
    </source>
</evidence>
<reference evidence="4 5" key="1">
    <citation type="submission" date="2024-01" db="EMBL/GenBank/DDBJ databases">
        <title>Sphingobacterium tenebrionis sp. nov., a novel endophyte isolated from tenebrio molitor intestines.</title>
        <authorList>
            <person name="Zhang C."/>
        </authorList>
    </citation>
    <scope>NUCLEOTIDE SEQUENCE [LARGE SCALE GENOMIC DNA]</scope>
    <source>
        <strain evidence="4 5">PU5-4</strain>
    </source>
</reference>
<dbReference type="PANTHER" id="PTHR33055">
    <property type="entry name" value="TRANSPOSASE FOR INSERTION SEQUENCE ELEMENT IS1111A"/>
    <property type="match status" value="1"/>
</dbReference>
<dbReference type="Pfam" id="PF01548">
    <property type="entry name" value="DEDD_Tnp_IS110"/>
    <property type="match status" value="1"/>
</dbReference>
<sequence length="233" mass="26884">MVTGIDCSKDYFDISVQSGEKEVFKGRFRNDQAGFVEALGHMHGSHIAMEATGPYYFRLARFLWERDERVSVINPLVIRRFSQMTLARTKTDRKDAQLIAKFTSMTEPAQWRLPEEHVLRIRNLEGYIKGQKECRNLLGNQLHAYEYAGTLDPSLRKTMEEGIKVFDENINEHERQIQQIIMENYGELNANLRSIPGIGPRSAALLIILTDGFSRFEGHRQLISYFGLAPRIF</sequence>
<evidence type="ECO:0000256" key="1">
    <source>
        <dbReference type="SAM" id="Coils"/>
    </source>
</evidence>
<gene>
    <name evidence="4" type="ORF">VJ786_01175</name>
</gene>
<dbReference type="InterPro" id="IPR047650">
    <property type="entry name" value="Transpos_IS110"/>
</dbReference>
<dbReference type="Proteomes" id="UP001363035">
    <property type="component" value="Unassembled WGS sequence"/>
</dbReference>
<dbReference type="InterPro" id="IPR003346">
    <property type="entry name" value="Transposase_20"/>
</dbReference>
<feature type="domain" description="Transposase IS116/IS110/IS902 C-terminal" evidence="3">
    <location>
        <begin position="190"/>
        <end position="231"/>
    </location>
</feature>
<evidence type="ECO:0000313" key="4">
    <source>
        <dbReference type="EMBL" id="MEI5983503.1"/>
    </source>
</evidence>
<dbReference type="EMBL" id="JAYLLN010000001">
    <property type="protein sequence ID" value="MEI5983503.1"/>
    <property type="molecule type" value="Genomic_DNA"/>
</dbReference>
<comment type="caution">
    <text evidence="4">The sequence shown here is derived from an EMBL/GenBank/DDBJ whole genome shotgun (WGS) entry which is preliminary data.</text>
</comment>
<feature type="domain" description="Transposase IS110-like N-terminal" evidence="2">
    <location>
        <begin position="4"/>
        <end position="144"/>
    </location>
</feature>
<accession>A0ABU8I1H1</accession>
<evidence type="ECO:0000259" key="2">
    <source>
        <dbReference type="Pfam" id="PF01548"/>
    </source>
</evidence>
<keyword evidence="1" id="KW-0175">Coiled coil</keyword>